<dbReference type="AlphaFoldDB" id="A0A5C3DP96"/>
<evidence type="ECO:0000256" key="1">
    <source>
        <dbReference type="SAM" id="SignalP"/>
    </source>
</evidence>
<dbReference type="EMBL" id="OOIN01000001">
    <property type="protein sequence ID" value="SPO19928.1"/>
    <property type="molecule type" value="Genomic_DNA"/>
</dbReference>
<gene>
    <name evidence="2" type="ORF">UTRI_10018</name>
</gene>
<keyword evidence="1" id="KW-0732">Signal</keyword>
<evidence type="ECO:0000313" key="3">
    <source>
        <dbReference type="Proteomes" id="UP000324022"/>
    </source>
</evidence>
<accession>A0A5C3DP96</accession>
<sequence length="158" mass="16737">MKIISAPFLALVAAMATGVTAGWLPDDGSTFNSYCGSAATRANSLHVCVTTPHTNPDFLAHITKDSNFKGYLSSDKSAFVLLPNDHGATTITDSTNGITLTVAFDVETITPKLGDSCQVAVFHDQVSFFGKPYNVWQPGGESIPWPEVYSGPGPNVGR</sequence>
<name>A0A5C3DP96_9BASI</name>
<protein>
    <submittedName>
        <fullName evidence="2">Uncharacterized protein</fullName>
    </submittedName>
</protein>
<organism evidence="2 3">
    <name type="scientific">Ustilago trichophora</name>
    <dbReference type="NCBI Taxonomy" id="86804"/>
    <lineage>
        <taxon>Eukaryota</taxon>
        <taxon>Fungi</taxon>
        <taxon>Dikarya</taxon>
        <taxon>Basidiomycota</taxon>
        <taxon>Ustilaginomycotina</taxon>
        <taxon>Ustilaginomycetes</taxon>
        <taxon>Ustilaginales</taxon>
        <taxon>Ustilaginaceae</taxon>
        <taxon>Ustilago</taxon>
    </lineage>
</organism>
<proteinExistence type="predicted"/>
<dbReference type="Proteomes" id="UP000324022">
    <property type="component" value="Unassembled WGS sequence"/>
</dbReference>
<feature type="signal peptide" evidence="1">
    <location>
        <begin position="1"/>
        <end position="21"/>
    </location>
</feature>
<feature type="chain" id="PRO_5022740315" evidence="1">
    <location>
        <begin position="22"/>
        <end position="158"/>
    </location>
</feature>
<keyword evidence="3" id="KW-1185">Reference proteome</keyword>
<reference evidence="2 3" key="1">
    <citation type="submission" date="2018-03" db="EMBL/GenBank/DDBJ databases">
        <authorList>
            <person name="Guldener U."/>
        </authorList>
    </citation>
    <scope>NUCLEOTIDE SEQUENCE [LARGE SCALE GENOMIC DNA]</scope>
    <source>
        <strain evidence="2 3">NBRC100155</strain>
    </source>
</reference>
<evidence type="ECO:0000313" key="2">
    <source>
        <dbReference type="EMBL" id="SPO19928.1"/>
    </source>
</evidence>